<dbReference type="Gene3D" id="3.30.470.10">
    <property type="match status" value="1"/>
</dbReference>
<protein>
    <submittedName>
        <fullName evidence="6">Aminotransferase class IV</fullName>
    </submittedName>
</protein>
<dbReference type="FunFam" id="3.20.10.10:FF:000002">
    <property type="entry name" value="D-alanine aminotransferase"/>
    <property type="match status" value="1"/>
</dbReference>
<dbReference type="GO" id="GO:0008483">
    <property type="term" value="F:transaminase activity"/>
    <property type="evidence" value="ECO:0007669"/>
    <property type="project" value="UniProtKB-KW"/>
</dbReference>
<dbReference type="InterPro" id="IPR001544">
    <property type="entry name" value="Aminotrans_IV"/>
</dbReference>
<dbReference type="InterPro" id="IPR050571">
    <property type="entry name" value="Class-IV_PLP-Dep_Aminotrnsfr"/>
</dbReference>
<evidence type="ECO:0000256" key="3">
    <source>
        <dbReference type="ARBA" id="ARBA00022898"/>
    </source>
</evidence>
<evidence type="ECO:0000256" key="5">
    <source>
        <dbReference type="RuleBase" id="RU004516"/>
    </source>
</evidence>
<dbReference type="AlphaFoldDB" id="A0AA45R3G1"/>
<evidence type="ECO:0000313" key="7">
    <source>
        <dbReference type="Proteomes" id="UP000677152"/>
    </source>
</evidence>
<gene>
    <name evidence="6" type="ORF">KCV87_30865</name>
</gene>
<accession>A0AA45R3G1</accession>
<dbReference type="InterPro" id="IPR043131">
    <property type="entry name" value="BCAT-like_N"/>
</dbReference>
<reference evidence="6" key="1">
    <citation type="submission" date="2021-04" db="EMBL/GenBank/DDBJ databases">
        <title>Genomic sequence of Actinosynnema pretiosum subsp. pretiosum ATCC 31280 (C-14919).</title>
        <authorList>
            <person name="Bai L."/>
            <person name="Wang X."/>
            <person name="Xiao Y."/>
        </authorList>
    </citation>
    <scope>NUCLEOTIDE SEQUENCE</scope>
    <source>
        <strain evidence="6">ATCC 31280</strain>
    </source>
</reference>
<name>A0AA45R3G1_9PSEU</name>
<keyword evidence="6" id="KW-0808">Transferase</keyword>
<dbReference type="InterPro" id="IPR018300">
    <property type="entry name" value="Aminotrans_IV_CS"/>
</dbReference>
<comment type="similarity">
    <text evidence="2 4">Belongs to the class-IV pyridoxal-phosphate-dependent aminotransferase family.</text>
</comment>
<organism evidence="6 7">
    <name type="scientific">Actinosynnema pretiosum subsp. pretiosum</name>
    <dbReference type="NCBI Taxonomy" id="103721"/>
    <lineage>
        <taxon>Bacteria</taxon>
        <taxon>Bacillati</taxon>
        <taxon>Actinomycetota</taxon>
        <taxon>Actinomycetes</taxon>
        <taxon>Pseudonocardiales</taxon>
        <taxon>Pseudonocardiaceae</taxon>
        <taxon>Actinosynnema</taxon>
    </lineage>
</organism>
<dbReference type="GO" id="GO:0046394">
    <property type="term" value="P:carboxylic acid biosynthetic process"/>
    <property type="evidence" value="ECO:0007669"/>
    <property type="project" value="UniProtKB-ARBA"/>
</dbReference>
<dbReference type="Proteomes" id="UP000677152">
    <property type="component" value="Chromosome"/>
</dbReference>
<proteinExistence type="inferred from homology"/>
<keyword evidence="3 5" id="KW-0663">Pyridoxal phosphate</keyword>
<evidence type="ECO:0000313" key="6">
    <source>
        <dbReference type="EMBL" id="QUF03724.1"/>
    </source>
</evidence>
<evidence type="ECO:0000256" key="4">
    <source>
        <dbReference type="RuleBase" id="RU004106"/>
    </source>
</evidence>
<comment type="cofactor">
    <cofactor evidence="1 5">
        <name>pyridoxal 5'-phosphate</name>
        <dbReference type="ChEBI" id="CHEBI:597326"/>
    </cofactor>
</comment>
<dbReference type="EMBL" id="CP073249">
    <property type="protein sequence ID" value="QUF03724.1"/>
    <property type="molecule type" value="Genomic_DNA"/>
</dbReference>
<keyword evidence="6" id="KW-0032">Aminotransferase</keyword>
<dbReference type="GO" id="GO:0008652">
    <property type="term" value="P:amino acid biosynthetic process"/>
    <property type="evidence" value="ECO:0007669"/>
    <property type="project" value="UniProtKB-ARBA"/>
</dbReference>
<dbReference type="PANTHER" id="PTHR42743:SF11">
    <property type="entry name" value="AMINODEOXYCHORISMATE LYASE"/>
    <property type="match status" value="1"/>
</dbReference>
<dbReference type="Gene3D" id="3.20.10.10">
    <property type="entry name" value="D-amino Acid Aminotransferase, subunit A, domain 2"/>
    <property type="match status" value="1"/>
</dbReference>
<dbReference type="Pfam" id="PF01063">
    <property type="entry name" value="Aminotran_4"/>
    <property type="match status" value="1"/>
</dbReference>
<evidence type="ECO:0000256" key="2">
    <source>
        <dbReference type="ARBA" id="ARBA00009320"/>
    </source>
</evidence>
<dbReference type="PANTHER" id="PTHR42743">
    <property type="entry name" value="AMINO-ACID AMINOTRANSFERASE"/>
    <property type="match status" value="1"/>
</dbReference>
<dbReference type="PROSITE" id="PS00770">
    <property type="entry name" value="AA_TRANSFER_CLASS_4"/>
    <property type="match status" value="1"/>
</dbReference>
<dbReference type="InterPro" id="IPR043132">
    <property type="entry name" value="BCAT-like_C"/>
</dbReference>
<sequence length="296" mass="31343">MTGALAAFHEDRPLPGDAIPFGSNSLQHGTAVFEGIRGYAGVDGPALFRLDDHLNRLLDSARLLGVDHDYDLAGLRAHVLSAAAGHGDVYVRPLLTTLDTALGVDLRALRFTLVTGLWPVPGRDVRPSRPARLTVSPWRRPSTASFPVRAKATGSYANSALARTAAVRAGFDDAVQLDPVSGRVAEGTVTNVFLVAGGVVRTPWLADSVLAGITRDSVLRLARDLGLTAEEGPVTEAELRDADEVFLTGTASELVRVGRVDGAEYRAGPVFDALAEAFRRATTGPDEHGWLTPVPA</sequence>
<dbReference type="SUPFAM" id="SSF56752">
    <property type="entry name" value="D-aminoacid aminotransferase-like PLP-dependent enzymes"/>
    <property type="match status" value="1"/>
</dbReference>
<evidence type="ECO:0000256" key="1">
    <source>
        <dbReference type="ARBA" id="ARBA00001933"/>
    </source>
</evidence>
<dbReference type="InterPro" id="IPR036038">
    <property type="entry name" value="Aminotransferase-like"/>
</dbReference>